<dbReference type="AlphaFoldDB" id="A0A2A6E2M9"/>
<comment type="caution">
    <text evidence="2">The sequence shown here is derived from an EMBL/GenBank/DDBJ whole genome shotgun (WGS) entry which is preliminary data.</text>
</comment>
<keyword evidence="1" id="KW-1133">Transmembrane helix</keyword>
<organism evidence="2 3">
    <name type="scientific">Candidatus Reconcilbacillus cellulovorans</name>
    <dbReference type="NCBI Taxonomy" id="1906605"/>
    <lineage>
        <taxon>Bacteria</taxon>
        <taxon>Bacillati</taxon>
        <taxon>Bacillota</taxon>
        <taxon>Bacilli</taxon>
        <taxon>Bacillales</taxon>
        <taxon>Paenibacillaceae</taxon>
        <taxon>Candidatus Reconcilbacillus</taxon>
    </lineage>
</organism>
<feature type="transmembrane region" description="Helical" evidence="1">
    <location>
        <begin position="6"/>
        <end position="26"/>
    </location>
</feature>
<evidence type="ECO:0000256" key="1">
    <source>
        <dbReference type="SAM" id="Phobius"/>
    </source>
</evidence>
<protein>
    <submittedName>
        <fullName evidence="2">Uncharacterized protein</fullName>
    </submittedName>
</protein>
<reference evidence="2 3" key="1">
    <citation type="submission" date="2016-12" db="EMBL/GenBank/DDBJ databases">
        <title>Candidatus Reconcilibacillus cellulovorans genome.</title>
        <authorList>
            <person name="Kolinko S."/>
            <person name="Wu Y.-W."/>
            <person name="Tachea F."/>
            <person name="Denzel E."/>
            <person name="Hiras J."/>
            <person name="Baecker N."/>
            <person name="Chan L.J."/>
            <person name="Eichorst S.A."/>
            <person name="Frey D."/>
            <person name="Adams P.D."/>
            <person name="Pray T."/>
            <person name="Tanjore D."/>
            <person name="Petzold C.J."/>
            <person name="Gladden J.M."/>
            <person name="Simmons B.A."/>
            <person name="Singer S.W."/>
        </authorList>
    </citation>
    <scope>NUCLEOTIDE SEQUENCE [LARGE SCALE GENOMIC DNA]</scope>
    <source>
        <strain evidence="2">JTherm</strain>
    </source>
</reference>
<name>A0A2A6E2M9_9BACL</name>
<proteinExistence type="predicted"/>
<gene>
    <name evidence="2" type="ORF">BLM47_02745</name>
</gene>
<keyword evidence="1" id="KW-0812">Transmembrane</keyword>
<keyword evidence="1" id="KW-0472">Membrane</keyword>
<accession>A0A2A6E2M9</accession>
<sequence>MANVWIPLAVFAAVCAAGGALSALWVSRQQASERDTDQPRSVVRHYWLLNPVLWPYALFVVGAAALAAFLFWYYGFSRVE</sequence>
<feature type="transmembrane region" description="Helical" evidence="1">
    <location>
        <begin position="47"/>
        <end position="74"/>
    </location>
</feature>
<evidence type="ECO:0000313" key="2">
    <source>
        <dbReference type="EMBL" id="PDO11390.1"/>
    </source>
</evidence>
<dbReference type="EMBL" id="MOXJ01000003">
    <property type="protein sequence ID" value="PDO11390.1"/>
    <property type="molecule type" value="Genomic_DNA"/>
</dbReference>
<evidence type="ECO:0000313" key="3">
    <source>
        <dbReference type="Proteomes" id="UP000243688"/>
    </source>
</evidence>
<dbReference type="Proteomes" id="UP000243688">
    <property type="component" value="Unassembled WGS sequence"/>
</dbReference>